<feature type="chain" id="PRO_5018324872" description="Lipoprotein" evidence="2">
    <location>
        <begin position="24"/>
        <end position="418"/>
    </location>
</feature>
<dbReference type="RefSeq" id="WP_121940598.1">
    <property type="nucleotide sequence ID" value="NZ_CP137846.1"/>
</dbReference>
<keyword evidence="2" id="KW-0732">Signal</keyword>
<protein>
    <recommendedName>
        <fullName evidence="5">Lipoprotein</fullName>
    </recommendedName>
</protein>
<accession>A0A3M0A335</accession>
<organism evidence="3 4">
    <name type="scientific">Metamycoplasma subdolum</name>
    <dbReference type="NCBI Taxonomy" id="92407"/>
    <lineage>
        <taxon>Bacteria</taxon>
        <taxon>Bacillati</taxon>
        <taxon>Mycoplasmatota</taxon>
        <taxon>Mycoplasmoidales</taxon>
        <taxon>Metamycoplasmataceae</taxon>
        <taxon>Metamycoplasma</taxon>
    </lineage>
</organism>
<comment type="caution">
    <text evidence="3">The sequence shown here is derived from an EMBL/GenBank/DDBJ whole genome shotgun (WGS) entry which is preliminary data.</text>
</comment>
<gene>
    <name evidence="3" type="ORF">JN00_0104</name>
</gene>
<evidence type="ECO:0000313" key="3">
    <source>
        <dbReference type="EMBL" id="RMA79057.1"/>
    </source>
</evidence>
<dbReference type="AlphaFoldDB" id="A0A3M0A335"/>
<dbReference type="OrthoDB" id="9810880at2"/>
<sequence>MKMKKLFIVTSMAILPTVTLISASCDNKTPKLDELKELINDSSVDSILLGVERVETPEKPENLEQGKKQVSNVAVKTYEEALSAAKAVNEESKASEAKTTLEAAINALKSAIVEGTKASSSATPNLNALKELIKNSSVETLLTGVEVLPASVTTKPAADTVEKGKKVILLSAKTTYEAALNTAKEVTEESKAQQAKKDLETAINALKAEIVVGNKISTTPNLDALKELINNSSVDTLLAGVEVLPASVTTKPAADTVEKGKKVILDSAKKTYETALNTAKAVTEESKALNAKTALEAAISALKSEIVEGTKPKKVWDQNNIEEYGDYVAENLKVVDTQRQALKDLAKGNSLLWYDYKKKWFAVNQGLGTPDWNGNRPPEAITIVGRASEFDICQAKVMEHMVQDQWTLKSHLQLWVIN</sequence>
<dbReference type="Proteomes" id="UP000267246">
    <property type="component" value="Unassembled WGS sequence"/>
</dbReference>
<feature type="signal peptide" evidence="2">
    <location>
        <begin position="1"/>
        <end position="23"/>
    </location>
</feature>
<keyword evidence="4" id="KW-1185">Reference proteome</keyword>
<evidence type="ECO:0000256" key="1">
    <source>
        <dbReference type="SAM" id="Coils"/>
    </source>
</evidence>
<evidence type="ECO:0000313" key="4">
    <source>
        <dbReference type="Proteomes" id="UP000267246"/>
    </source>
</evidence>
<proteinExistence type="predicted"/>
<reference evidence="3 4" key="1">
    <citation type="submission" date="2018-10" db="EMBL/GenBank/DDBJ databases">
        <title>Genomic Encyclopedia of Archaeal and Bacterial Type Strains, Phase II (KMG-II): from individual species to whole genera.</title>
        <authorList>
            <person name="Goeker M."/>
        </authorList>
    </citation>
    <scope>NUCLEOTIDE SEQUENCE [LARGE SCALE GENOMIC DNA]</scope>
    <source>
        <strain evidence="3 4">ATCC 29870</strain>
    </source>
</reference>
<dbReference type="EMBL" id="REFI01000005">
    <property type="protein sequence ID" value="RMA79057.1"/>
    <property type="molecule type" value="Genomic_DNA"/>
</dbReference>
<dbReference type="PROSITE" id="PS51257">
    <property type="entry name" value="PROKAR_LIPOPROTEIN"/>
    <property type="match status" value="1"/>
</dbReference>
<name>A0A3M0A335_9BACT</name>
<evidence type="ECO:0008006" key="5">
    <source>
        <dbReference type="Google" id="ProtNLM"/>
    </source>
</evidence>
<keyword evidence="1" id="KW-0175">Coiled coil</keyword>
<feature type="coiled-coil region" evidence="1">
    <location>
        <begin position="176"/>
        <end position="209"/>
    </location>
</feature>
<evidence type="ECO:0000256" key="2">
    <source>
        <dbReference type="SAM" id="SignalP"/>
    </source>
</evidence>